<evidence type="ECO:0000313" key="7">
    <source>
        <dbReference type="EnsemblMetazoa" id="SMAR009576-PA"/>
    </source>
</evidence>
<evidence type="ECO:0000256" key="6">
    <source>
        <dbReference type="SAM" id="Phobius"/>
    </source>
</evidence>
<reference evidence="7" key="2">
    <citation type="submission" date="2015-02" db="UniProtKB">
        <authorList>
            <consortium name="EnsemblMetazoa"/>
        </authorList>
    </citation>
    <scope>IDENTIFICATION</scope>
</reference>
<protein>
    <submittedName>
        <fullName evidence="7">Uncharacterized protein</fullName>
    </submittedName>
</protein>
<feature type="transmembrane region" description="Helical" evidence="6">
    <location>
        <begin position="22"/>
        <end position="39"/>
    </location>
</feature>
<organism evidence="7 8">
    <name type="scientific">Strigamia maritima</name>
    <name type="common">European centipede</name>
    <name type="synonym">Geophilus maritimus</name>
    <dbReference type="NCBI Taxonomy" id="126957"/>
    <lineage>
        <taxon>Eukaryota</taxon>
        <taxon>Metazoa</taxon>
        <taxon>Ecdysozoa</taxon>
        <taxon>Arthropoda</taxon>
        <taxon>Myriapoda</taxon>
        <taxon>Chilopoda</taxon>
        <taxon>Pleurostigmophora</taxon>
        <taxon>Geophilomorpha</taxon>
        <taxon>Linotaeniidae</taxon>
        <taxon>Strigamia</taxon>
    </lineage>
</organism>
<evidence type="ECO:0000256" key="3">
    <source>
        <dbReference type="ARBA" id="ARBA00022989"/>
    </source>
</evidence>
<keyword evidence="4 6" id="KW-0472">Membrane</keyword>
<dbReference type="OMA" id="MRISRWH"/>
<dbReference type="InterPro" id="IPR029673">
    <property type="entry name" value="TMEM179"/>
</dbReference>
<keyword evidence="3 6" id="KW-1133">Transmembrane helix</keyword>
<dbReference type="PANTHER" id="PTHR31872:SF4">
    <property type="entry name" value="TRANSMEMBRANE PROTEIN 179"/>
    <property type="match status" value="1"/>
</dbReference>
<name>T1J7D5_STRMM</name>
<dbReference type="AlphaFoldDB" id="T1J7D5"/>
<evidence type="ECO:0000256" key="2">
    <source>
        <dbReference type="ARBA" id="ARBA00022692"/>
    </source>
</evidence>
<dbReference type="PhylomeDB" id="T1J7D5"/>
<evidence type="ECO:0000313" key="8">
    <source>
        <dbReference type="Proteomes" id="UP000014500"/>
    </source>
</evidence>
<dbReference type="EnsemblMetazoa" id="SMAR009576-RA">
    <property type="protein sequence ID" value="SMAR009576-PA"/>
    <property type="gene ID" value="SMAR009576"/>
</dbReference>
<keyword evidence="2 6" id="KW-0812">Transmembrane</keyword>
<comment type="similarity">
    <text evidence="5">Belongs to the TMEM179 family.</text>
</comment>
<keyword evidence="8" id="KW-1185">Reference proteome</keyword>
<dbReference type="STRING" id="126957.T1J7D5"/>
<feature type="transmembrane region" description="Helical" evidence="6">
    <location>
        <begin position="187"/>
        <end position="210"/>
    </location>
</feature>
<evidence type="ECO:0000256" key="5">
    <source>
        <dbReference type="ARBA" id="ARBA00093776"/>
    </source>
</evidence>
<dbReference type="InterPro" id="IPR059010">
    <property type="entry name" value="TMEM179-179B"/>
</dbReference>
<feature type="transmembrane region" description="Helical" evidence="6">
    <location>
        <begin position="84"/>
        <end position="105"/>
    </location>
</feature>
<dbReference type="EMBL" id="JH431920">
    <property type="status" value="NOT_ANNOTATED_CDS"/>
    <property type="molecule type" value="Genomic_DNA"/>
</dbReference>
<evidence type="ECO:0000256" key="1">
    <source>
        <dbReference type="ARBA" id="ARBA00004141"/>
    </source>
</evidence>
<evidence type="ECO:0000256" key="4">
    <source>
        <dbReference type="ARBA" id="ARBA00023136"/>
    </source>
</evidence>
<accession>T1J7D5</accession>
<proteinExistence type="inferred from homology"/>
<dbReference type="Pfam" id="PF26158">
    <property type="entry name" value="Claudin_TMEM179-179B"/>
    <property type="match status" value="1"/>
</dbReference>
<comment type="subcellular location">
    <subcellularLocation>
        <location evidence="1">Membrane</location>
        <topology evidence="1">Multi-pass membrane protein</topology>
    </subcellularLocation>
</comment>
<dbReference type="Proteomes" id="UP000014500">
    <property type="component" value="Unassembled WGS sequence"/>
</dbReference>
<sequence length="244" mass="27559">MPIVLLEREASQVSRLWKYSQILFHLIAFLGSIISCIPFEKVRSTFHGNCVLNAHLSLMFQEGRVKVNEDPGHTKWGSNTSCSFCLYSIVASAIYSFVFGWFYAMCPRGGRPTRWEYSPRKPWRLVFPSLVFSCNFSIVLAVVSTMMVNGVAEFCKGLTAQTELSCQSLQDVTWENYHNMRTFYENLVLAEIGCWISVAGWCAIFGIGFLRCCLTIDFVAQPTPSSTVALERNVTPGIYFASIF</sequence>
<reference evidence="8" key="1">
    <citation type="submission" date="2011-05" db="EMBL/GenBank/DDBJ databases">
        <authorList>
            <person name="Richards S.R."/>
            <person name="Qu J."/>
            <person name="Jiang H."/>
            <person name="Jhangiani S.N."/>
            <person name="Agravi P."/>
            <person name="Goodspeed R."/>
            <person name="Gross S."/>
            <person name="Mandapat C."/>
            <person name="Jackson L."/>
            <person name="Mathew T."/>
            <person name="Pu L."/>
            <person name="Thornton R."/>
            <person name="Saada N."/>
            <person name="Wilczek-Boney K.B."/>
            <person name="Lee S."/>
            <person name="Kovar C."/>
            <person name="Wu Y."/>
            <person name="Scherer S.E."/>
            <person name="Worley K.C."/>
            <person name="Muzny D.M."/>
            <person name="Gibbs R."/>
        </authorList>
    </citation>
    <scope>NUCLEOTIDE SEQUENCE</scope>
    <source>
        <strain evidence="8">Brora</strain>
    </source>
</reference>
<feature type="transmembrane region" description="Helical" evidence="6">
    <location>
        <begin position="125"/>
        <end position="148"/>
    </location>
</feature>
<dbReference type="PANTHER" id="PTHR31872">
    <property type="entry name" value="TRANSMEMBRANE PROTEIN 179"/>
    <property type="match status" value="1"/>
</dbReference>
<dbReference type="HOGENOM" id="CLU_1139257_0_0_1"/>